<organism evidence="2 3">
    <name type="scientific">Rhodospirillum centenum (strain ATCC 51521 / SW)</name>
    <dbReference type="NCBI Taxonomy" id="414684"/>
    <lineage>
        <taxon>Bacteria</taxon>
        <taxon>Pseudomonadati</taxon>
        <taxon>Pseudomonadota</taxon>
        <taxon>Alphaproteobacteria</taxon>
        <taxon>Rhodospirillales</taxon>
        <taxon>Rhodospirillaceae</taxon>
        <taxon>Rhodospirillum</taxon>
    </lineage>
</organism>
<dbReference type="STRING" id="414684.RC1_2579"/>
<protein>
    <submittedName>
        <fullName evidence="2">Uncharacterized protein</fullName>
    </submittedName>
</protein>
<gene>
    <name evidence="2" type="ordered locus">RC1_2579</name>
</gene>
<evidence type="ECO:0000313" key="2">
    <source>
        <dbReference type="EMBL" id="ACI99959.1"/>
    </source>
</evidence>
<keyword evidence="3" id="KW-1185">Reference proteome</keyword>
<dbReference type="KEGG" id="rce:RC1_2579"/>
<feature type="region of interest" description="Disordered" evidence="1">
    <location>
        <begin position="1"/>
        <end position="47"/>
    </location>
</feature>
<dbReference type="Proteomes" id="UP000001591">
    <property type="component" value="Chromosome"/>
</dbReference>
<evidence type="ECO:0000313" key="3">
    <source>
        <dbReference type="Proteomes" id="UP000001591"/>
    </source>
</evidence>
<dbReference type="HOGENOM" id="CLU_3172552_0_0_5"/>
<dbReference type="EMBL" id="CP000613">
    <property type="protein sequence ID" value="ACI99959.1"/>
    <property type="molecule type" value="Genomic_DNA"/>
</dbReference>
<accession>B6IU82</accession>
<dbReference type="AlphaFoldDB" id="B6IU82"/>
<reference evidence="2 3" key="1">
    <citation type="journal article" date="2010" name="BMC Genomics">
        <title>Metabolic flexibility revealed in the genome of the cyst-forming alpha-1 proteobacterium Rhodospirillum centenum.</title>
        <authorList>
            <person name="Lu Y.K."/>
            <person name="Marden J."/>
            <person name="Han M."/>
            <person name="Swingley W.D."/>
            <person name="Mastrian S.D."/>
            <person name="Chowdhury S.R."/>
            <person name="Hao J."/>
            <person name="Helmy T."/>
            <person name="Kim S."/>
            <person name="Kurdoglu A.A."/>
            <person name="Matthies H.J."/>
            <person name="Rollo D."/>
            <person name="Stothard P."/>
            <person name="Blankenship R.E."/>
            <person name="Bauer C.E."/>
            <person name="Touchman J.W."/>
        </authorList>
    </citation>
    <scope>NUCLEOTIDE SEQUENCE [LARGE SCALE GENOMIC DNA]</scope>
    <source>
        <strain evidence="3">ATCC 51521 / SW</strain>
    </source>
</reference>
<name>B6IU82_RHOCS</name>
<evidence type="ECO:0000256" key="1">
    <source>
        <dbReference type="SAM" id="MobiDB-lite"/>
    </source>
</evidence>
<sequence length="47" mass="4883">MIRDPLPPSATGAEGENRMPAAFDPGCPGPLTPVFTRTFPARLSQGG</sequence>
<proteinExistence type="predicted"/>